<dbReference type="AlphaFoldDB" id="A0A8T4IFG3"/>
<gene>
    <name evidence="1" type="ORF">J7S20_08815</name>
</gene>
<evidence type="ECO:0000313" key="2">
    <source>
        <dbReference type="Proteomes" id="UP000676996"/>
    </source>
</evidence>
<keyword evidence="2" id="KW-1185">Reference proteome</keyword>
<protein>
    <submittedName>
        <fullName evidence="1">Uncharacterized protein</fullName>
    </submittedName>
</protein>
<dbReference type="Proteomes" id="UP000676996">
    <property type="component" value="Unassembled WGS sequence"/>
</dbReference>
<proteinExistence type="predicted"/>
<dbReference type="RefSeq" id="WP_284053876.1">
    <property type="nucleotide sequence ID" value="NZ_JAGRQC010000002.1"/>
</dbReference>
<organism evidence="1 2">
    <name type="scientific">Stakelama marina</name>
    <dbReference type="NCBI Taxonomy" id="2826939"/>
    <lineage>
        <taxon>Bacteria</taxon>
        <taxon>Pseudomonadati</taxon>
        <taxon>Pseudomonadota</taxon>
        <taxon>Alphaproteobacteria</taxon>
        <taxon>Sphingomonadales</taxon>
        <taxon>Sphingomonadaceae</taxon>
        <taxon>Stakelama</taxon>
    </lineage>
</organism>
<evidence type="ECO:0000313" key="1">
    <source>
        <dbReference type="EMBL" id="MBR0552604.1"/>
    </source>
</evidence>
<name>A0A8T4IFG3_9SPHN</name>
<accession>A0A8T4IFG3</accession>
<dbReference type="EMBL" id="JAGRQC010000002">
    <property type="protein sequence ID" value="MBR0552604.1"/>
    <property type="molecule type" value="Genomic_DNA"/>
</dbReference>
<reference evidence="1" key="1">
    <citation type="submission" date="2021-04" db="EMBL/GenBank/DDBJ databases">
        <title>Ouciella asimina sp. nov., isolated from the surface seawater in the hydrothermal field of Okinawa Trough.</title>
        <authorList>
            <person name="Shuang W."/>
        </authorList>
    </citation>
    <scope>NUCLEOTIDE SEQUENCE</scope>
    <source>
        <strain evidence="1">LXI357</strain>
    </source>
</reference>
<sequence length="121" mass="13437">MLPLMLQAAPPPAVPAPAVDDEIVVIGKRLRDWRGRFRMHDGKPECRTTRSTGDKAIDAIGCEAMVQCYGPLQARVEQMTAQVKDKAERTRRLQQIADGQVQCLKDARQAGIAKLAEERVQ</sequence>
<comment type="caution">
    <text evidence="1">The sequence shown here is derived from an EMBL/GenBank/DDBJ whole genome shotgun (WGS) entry which is preliminary data.</text>
</comment>